<organism evidence="2 3">
    <name type="scientific">Clunio marinus</name>
    <dbReference type="NCBI Taxonomy" id="568069"/>
    <lineage>
        <taxon>Eukaryota</taxon>
        <taxon>Metazoa</taxon>
        <taxon>Ecdysozoa</taxon>
        <taxon>Arthropoda</taxon>
        <taxon>Hexapoda</taxon>
        <taxon>Insecta</taxon>
        <taxon>Pterygota</taxon>
        <taxon>Neoptera</taxon>
        <taxon>Endopterygota</taxon>
        <taxon>Diptera</taxon>
        <taxon>Nematocera</taxon>
        <taxon>Chironomoidea</taxon>
        <taxon>Chironomidae</taxon>
        <taxon>Clunio</taxon>
    </lineage>
</organism>
<name>A0A1J1HIS0_9DIPT</name>
<proteinExistence type="predicted"/>
<gene>
    <name evidence="2" type="ORF">CLUMA_CG001102</name>
</gene>
<evidence type="ECO:0000313" key="2">
    <source>
        <dbReference type="EMBL" id="CRK87300.1"/>
    </source>
</evidence>
<dbReference type="AlphaFoldDB" id="A0A1J1HIS0"/>
<keyword evidence="3" id="KW-1185">Reference proteome</keyword>
<keyword evidence="1" id="KW-0472">Membrane</keyword>
<evidence type="ECO:0000313" key="3">
    <source>
        <dbReference type="Proteomes" id="UP000183832"/>
    </source>
</evidence>
<accession>A0A1J1HIS0</accession>
<protein>
    <submittedName>
        <fullName evidence="2">CLUMA_CG001102, isoform A</fullName>
    </submittedName>
</protein>
<reference evidence="2 3" key="1">
    <citation type="submission" date="2015-04" db="EMBL/GenBank/DDBJ databases">
        <authorList>
            <person name="Syromyatnikov M.Y."/>
            <person name="Popov V.N."/>
        </authorList>
    </citation>
    <scope>NUCLEOTIDE SEQUENCE [LARGE SCALE GENOMIC DNA]</scope>
</reference>
<dbReference type="OrthoDB" id="6606974at2759"/>
<keyword evidence="1" id="KW-0812">Transmembrane</keyword>
<keyword evidence="1" id="KW-1133">Transmembrane helix</keyword>
<sequence>MQTPVWINEIIETSGNKSRGRASENVLLNGLAQLEISSPENIMTYITHESPCKKLKPYVNAFKRYRHNLPSNSLYVRLFKAVEKFRSIYCTNEDKYRRIFLQHQDELISLHEQFADCDGKPDWYENMNASNLCEDAKNILNCYEDALCKEVGCGVAEAWSFIFQQIMNETLIRPCDFPSKQIKFPFDISNDSVVGFTHLNAMFILLTVIAIIYC</sequence>
<dbReference type="Proteomes" id="UP000183832">
    <property type="component" value="Unassembled WGS sequence"/>
</dbReference>
<dbReference type="EMBL" id="CVRI01000004">
    <property type="protein sequence ID" value="CRK87300.1"/>
    <property type="molecule type" value="Genomic_DNA"/>
</dbReference>
<evidence type="ECO:0000256" key="1">
    <source>
        <dbReference type="SAM" id="Phobius"/>
    </source>
</evidence>
<feature type="transmembrane region" description="Helical" evidence="1">
    <location>
        <begin position="193"/>
        <end position="213"/>
    </location>
</feature>